<evidence type="ECO:0000313" key="3">
    <source>
        <dbReference type="Proteomes" id="UP000799750"/>
    </source>
</evidence>
<evidence type="ECO:0000256" key="1">
    <source>
        <dbReference type="SAM" id="MobiDB-lite"/>
    </source>
</evidence>
<accession>A0A6A6QQT2</accession>
<dbReference type="EMBL" id="MU004190">
    <property type="protein sequence ID" value="KAF2494755.1"/>
    <property type="molecule type" value="Genomic_DNA"/>
</dbReference>
<dbReference type="AlphaFoldDB" id="A0A6A6QQT2"/>
<gene>
    <name evidence="2" type="ORF">BU16DRAFT_487990</name>
</gene>
<keyword evidence="3" id="KW-1185">Reference proteome</keyword>
<reference evidence="2" key="1">
    <citation type="journal article" date="2020" name="Stud. Mycol.">
        <title>101 Dothideomycetes genomes: a test case for predicting lifestyles and emergence of pathogens.</title>
        <authorList>
            <person name="Haridas S."/>
            <person name="Albert R."/>
            <person name="Binder M."/>
            <person name="Bloem J."/>
            <person name="Labutti K."/>
            <person name="Salamov A."/>
            <person name="Andreopoulos B."/>
            <person name="Baker S."/>
            <person name="Barry K."/>
            <person name="Bills G."/>
            <person name="Bluhm B."/>
            <person name="Cannon C."/>
            <person name="Castanera R."/>
            <person name="Culley D."/>
            <person name="Daum C."/>
            <person name="Ezra D."/>
            <person name="Gonzalez J."/>
            <person name="Henrissat B."/>
            <person name="Kuo A."/>
            <person name="Liang C."/>
            <person name="Lipzen A."/>
            <person name="Lutzoni F."/>
            <person name="Magnuson J."/>
            <person name="Mondo S."/>
            <person name="Nolan M."/>
            <person name="Ohm R."/>
            <person name="Pangilinan J."/>
            <person name="Park H.-J."/>
            <person name="Ramirez L."/>
            <person name="Alfaro M."/>
            <person name="Sun H."/>
            <person name="Tritt A."/>
            <person name="Yoshinaga Y."/>
            <person name="Zwiers L.-H."/>
            <person name="Turgeon B."/>
            <person name="Goodwin S."/>
            <person name="Spatafora J."/>
            <person name="Crous P."/>
            <person name="Grigoriev I."/>
        </authorList>
    </citation>
    <scope>NUCLEOTIDE SEQUENCE</scope>
    <source>
        <strain evidence="2">CBS 269.34</strain>
    </source>
</reference>
<dbReference type="Proteomes" id="UP000799750">
    <property type="component" value="Unassembled WGS sequence"/>
</dbReference>
<proteinExistence type="predicted"/>
<protein>
    <submittedName>
        <fullName evidence="2">Uncharacterized protein</fullName>
    </submittedName>
</protein>
<evidence type="ECO:0000313" key="2">
    <source>
        <dbReference type="EMBL" id="KAF2494755.1"/>
    </source>
</evidence>
<feature type="region of interest" description="Disordered" evidence="1">
    <location>
        <begin position="93"/>
        <end position="114"/>
    </location>
</feature>
<organism evidence="2 3">
    <name type="scientific">Lophium mytilinum</name>
    <dbReference type="NCBI Taxonomy" id="390894"/>
    <lineage>
        <taxon>Eukaryota</taxon>
        <taxon>Fungi</taxon>
        <taxon>Dikarya</taxon>
        <taxon>Ascomycota</taxon>
        <taxon>Pezizomycotina</taxon>
        <taxon>Dothideomycetes</taxon>
        <taxon>Pleosporomycetidae</taxon>
        <taxon>Mytilinidiales</taxon>
        <taxon>Mytilinidiaceae</taxon>
        <taxon>Lophium</taxon>
    </lineage>
</organism>
<name>A0A6A6QQT2_9PEZI</name>
<sequence length="114" mass="12927">MHEPRGTLQIILEDTAWLSFSTSVLLTLSYNNTIHYIAGASCRQLSIHCHLQRHHYLHRPCIQARLSSTNHKYLQASHHAHLQVVVDIGLQASPTHAPPSRVAARTPELRRRVS</sequence>